<evidence type="ECO:0000313" key="2">
    <source>
        <dbReference type="EMBL" id="SUO95895.1"/>
    </source>
</evidence>
<dbReference type="AlphaFoldDB" id="A0A380MTL2"/>
<accession>A0A380MTL2</accession>
<proteinExistence type="predicted"/>
<dbReference type="PANTHER" id="PTHR37841">
    <property type="entry name" value="GLR2918 PROTEIN"/>
    <property type="match status" value="1"/>
</dbReference>
<dbReference type="Proteomes" id="UP000254575">
    <property type="component" value="Unassembled WGS sequence"/>
</dbReference>
<name>A0A380MTL2_9GAMM</name>
<feature type="signal peptide" evidence="1">
    <location>
        <begin position="1"/>
        <end position="22"/>
    </location>
</feature>
<organism evidence="2 3">
    <name type="scientific">Suttonella indologenes</name>
    <dbReference type="NCBI Taxonomy" id="13276"/>
    <lineage>
        <taxon>Bacteria</taxon>
        <taxon>Pseudomonadati</taxon>
        <taxon>Pseudomonadota</taxon>
        <taxon>Gammaproteobacteria</taxon>
        <taxon>Cardiobacteriales</taxon>
        <taxon>Cardiobacteriaceae</taxon>
        <taxon>Suttonella</taxon>
    </lineage>
</organism>
<dbReference type="InterPro" id="IPR032774">
    <property type="entry name" value="WG_beta_rep"/>
</dbReference>
<feature type="chain" id="PRO_5016739372" evidence="1">
    <location>
        <begin position="23"/>
        <end position="490"/>
    </location>
</feature>
<dbReference type="OrthoDB" id="29650at2"/>
<dbReference type="Pfam" id="PF14903">
    <property type="entry name" value="WG_beta_rep"/>
    <property type="match status" value="7"/>
</dbReference>
<evidence type="ECO:0000256" key="1">
    <source>
        <dbReference type="SAM" id="SignalP"/>
    </source>
</evidence>
<reference evidence="2 3" key="1">
    <citation type="submission" date="2018-06" db="EMBL/GenBank/DDBJ databases">
        <authorList>
            <consortium name="Pathogen Informatics"/>
            <person name="Doyle S."/>
        </authorList>
    </citation>
    <scope>NUCLEOTIDE SEQUENCE [LARGE SCALE GENOMIC DNA]</scope>
    <source>
        <strain evidence="2 3">NCTC10717</strain>
    </source>
</reference>
<keyword evidence="3" id="KW-1185">Reference proteome</keyword>
<dbReference type="RefSeq" id="WP_115218065.1">
    <property type="nucleotide sequence ID" value="NZ_UHIA01000004.1"/>
</dbReference>
<protein>
    <submittedName>
        <fullName evidence="2">KWG Leptospira</fullName>
    </submittedName>
</protein>
<dbReference type="PANTHER" id="PTHR37841:SF1">
    <property type="entry name" value="DUF3298 DOMAIN-CONTAINING PROTEIN"/>
    <property type="match status" value="1"/>
</dbReference>
<dbReference type="SUPFAM" id="SSF69360">
    <property type="entry name" value="Cell wall binding repeat"/>
    <property type="match status" value="1"/>
</dbReference>
<dbReference type="EMBL" id="UHIA01000004">
    <property type="protein sequence ID" value="SUO95895.1"/>
    <property type="molecule type" value="Genomic_DNA"/>
</dbReference>
<sequence length="490" mass="55382">MKYVIRNSMLATAVIAATAVSAKDCPVPMVLPTQYSDLSSMVIFDAEKDTYFTDNQWLAVSKGGKTGFISTDGKRMIEPVYEEIIDYWHEGILPVQKEGKWGFIDREGKEVIAPQFAIFWSVQDGMVAVGSDKEKEPNQLIDLRGKTLPLPDNVDSIDNIGEGMVGVKVGDKYGYANTAGELVIEAKYDRISSFYEGFAEVGIDNLSGIIDKTGREIIPLRYYYIMRSQDGYFIPVDHQESTMAVFNRKGEQVLPAEYSMISEYEEESSMEFRLFIKGITIALKNEYWGVIDEQGKEILPFEYERLSLLDNGWLIAAKDGKEGVIDRQGKVIIPFEYEWLSYAEGIFMMDKRLPNEQSIKNNATVRYSGILDGQGKELIPPQYENVKPLPGAKNYAVYTKGGYRLFDAAGKAVSDDTWDYIVEGLDGMLEVSKNDRLGYIDEKGEVLIKPQYDYVTSIEPNYILTSRGKRRQLLDKQGCVLIDMAGHWKK</sequence>
<evidence type="ECO:0000313" key="3">
    <source>
        <dbReference type="Proteomes" id="UP000254575"/>
    </source>
</evidence>
<gene>
    <name evidence="2" type="ORF">NCTC10717_00778</name>
</gene>
<keyword evidence="1" id="KW-0732">Signal</keyword>